<feature type="transmembrane region" description="Helical" evidence="7">
    <location>
        <begin position="291"/>
        <end position="311"/>
    </location>
</feature>
<organism evidence="8 9">
    <name type="scientific">Halorutilus salinus</name>
    <dbReference type="NCBI Taxonomy" id="2487751"/>
    <lineage>
        <taxon>Archaea</taxon>
        <taxon>Methanobacteriati</taxon>
        <taxon>Methanobacteriota</taxon>
        <taxon>Stenosarchaea group</taxon>
        <taxon>Halobacteria</taxon>
        <taxon>Halorutilales</taxon>
        <taxon>Halorutilaceae</taxon>
        <taxon>Halorutilus</taxon>
    </lineage>
</organism>
<evidence type="ECO:0000256" key="6">
    <source>
        <dbReference type="ARBA" id="ARBA00023136"/>
    </source>
</evidence>
<evidence type="ECO:0000256" key="1">
    <source>
        <dbReference type="ARBA" id="ARBA00004651"/>
    </source>
</evidence>
<keyword evidence="4 7" id="KW-0812">Transmembrane</keyword>
<feature type="transmembrane region" description="Helical" evidence="7">
    <location>
        <begin position="134"/>
        <end position="153"/>
    </location>
</feature>
<evidence type="ECO:0000256" key="2">
    <source>
        <dbReference type="ARBA" id="ARBA00011061"/>
    </source>
</evidence>
<keyword evidence="9" id="KW-1185">Reference proteome</keyword>
<evidence type="ECO:0000313" key="8">
    <source>
        <dbReference type="EMBL" id="MCX2819652.1"/>
    </source>
</evidence>
<dbReference type="AlphaFoldDB" id="A0A9Q4GHA8"/>
<evidence type="ECO:0000313" key="9">
    <source>
        <dbReference type="Proteomes" id="UP001149411"/>
    </source>
</evidence>
<evidence type="ECO:0000256" key="7">
    <source>
        <dbReference type="SAM" id="Phobius"/>
    </source>
</evidence>
<feature type="transmembrane region" description="Helical" evidence="7">
    <location>
        <begin position="16"/>
        <end position="36"/>
    </location>
</feature>
<proteinExistence type="inferred from homology"/>
<dbReference type="RefSeq" id="WP_266088102.1">
    <property type="nucleotide sequence ID" value="NZ_RKLV01000010.1"/>
</dbReference>
<evidence type="ECO:0000256" key="3">
    <source>
        <dbReference type="ARBA" id="ARBA00022475"/>
    </source>
</evidence>
<comment type="subcellular location">
    <subcellularLocation>
        <location evidence="1">Cell membrane</location>
        <topology evidence="1">Multi-pass membrane protein</topology>
    </subcellularLocation>
</comment>
<feature type="transmembrane region" description="Helical" evidence="7">
    <location>
        <begin position="48"/>
        <end position="69"/>
    </location>
</feature>
<keyword evidence="6 7" id="KW-0472">Membrane</keyword>
<dbReference type="EMBL" id="RKLV01000010">
    <property type="protein sequence ID" value="MCX2819652.1"/>
    <property type="molecule type" value="Genomic_DNA"/>
</dbReference>
<feature type="transmembrane region" description="Helical" evidence="7">
    <location>
        <begin position="260"/>
        <end position="279"/>
    </location>
</feature>
<dbReference type="InterPro" id="IPR022791">
    <property type="entry name" value="L-PG_synthase/AglD"/>
</dbReference>
<name>A0A9Q4GHA8_9EURY</name>
<keyword evidence="3" id="KW-1003">Cell membrane</keyword>
<accession>A0A9Q4GHA8</accession>
<reference evidence="8" key="1">
    <citation type="submission" date="2022-09" db="EMBL/GenBank/DDBJ databases">
        <title>Haloadaptaus new haloarchaeum isolated from saline soil.</title>
        <authorList>
            <person name="Duran-Viseras A."/>
            <person name="Sanchez-Porro C."/>
            <person name="Ventosa A."/>
        </authorList>
    </citation>
    <scope>NUCLEOTIDE SEQUENCE</scope>
    <source>
        <strain evidence="8">F3-133</strain>
    </source>
</reference>
<dbReference type="PANTHER" id="PTHR39087">
    <property type="entry name" value="UPF0104 MEMBRANE PROTEIN MJ1595"/>
    <property type="match status" value="1"/>
</dbReference>
<comment type="similarity">
    <text evidence="2">Belongs to the UPF0104 family.</text>
</comment>
<comment type="caution">
    <text evidence="8">The sequence shown here is derived from an EMBL/GenBank/DDBJ whole genome shotgun (WGS) entry which is preliminary data.</text>
</comment>
<evidence type="ECO:0000256" key="4">
    <source>
        <dbReference type="ARBA" id="ARBA00022692"/>
    </source>
</evidence>
<gene>
    <name evidence="8" type="ORF">EGH25_09855</name>
</gene>
<dbReference type="GO" id="GO:0005886">
    <property type="term" value="C:plasma membrane"/>
    <property type="evidence" value="ECO:0007669"/>
    <property type="project" value="UniProtKB-SubCell"/>
</dbReference>
<protein>
    <submittedName>
        <fullName evidence="8">Lysylphosphatidylglycerol synthase transmembrane domain-containing protein</fullName>
    </submittedName>
</protein>
<dbReference type="NCBIfam" id="TIGR00374">
    <property type="entry name" value="flippase-like domain"/>
    <property type="match status" value="1"/>
</dbReference>
<dbReference type="Pfam" id="PF03706">
    <property type="entry name" value="LPG_synthase_TM"/>
    <property type="match status" value="1"/>
</dbReference>
<feature type="transmembrane region" description="Helical" evidence="7">
    <location>
        <begin position="165"/>
        <end position="185"/>
    </location>
</feature>
<evidence type="ECO:0000256" key="5">
    <source>
        <dbReference type="ARBA" id="ARBA00022989"/>
    </source>
</evidence>
<sequence length="338" mass="35732">MTEDEDGVGRRKPVKILVGFGIALVLIYLLGVAVGWEGTIDRLSGAHLGWVAAACLSTLVCLCVWALMWHRILAAMDVSVGYGHLVVTFFAASFTNYVTPMGQAGGEPVIAYILSRDTEAGYEQSLASVVTADVLRLLPFFNAAGVGLAYVVIGSRLPGRLESLVFVLATLALTLPVVVVAGWRYRRAVRGYALRLAEPVSARTDRFSVDGLDERIDRLYASVGQVAGSPRTLLVSVALAYLGWVLFAVPLYFSALALNVPVPIVLVAFLVPATVVVSFTPLPGGLGAIEGTLVALLTALVAVSSADAFAVTALYRLASYWLVVLIGGIAALRVVARA</sequence>
<dbReference type="PANTHER" id="PTHR39087:SF2">
    <property type="entry name" value="UPF0104 MEMBRANE PROTEIN MJ1595"/>
    <property type="match status" value="1"/>
</dbReference>
<feature type="transmembrane region" description="Helical" evidence="7">
    <location>
        <begin position="233"/>
        <end position="254"/>
    </location>
</feature>
<dbReference type="Proteomes" id="UP001149411">
    <property type="component" value="Unassembled WGS sequence"/>
</dbReference>
<keyword evidence="5 7" id="KW-1133">Transmembrane helix</keyword>
<feature type="transmembrane region" description="Helical" evidence="7">
    <location>
        <begin position="317"/>
        <end position="336"/>
    </location>
</feature>